<name>A0AAV3PKE5_LITER</name>
<dbReference type="PROSITE" id="PS00028">
    <property type="entry name" value="ZINC_FINGER_C2H2_1"/>
    <property type="match status" value="1"/>
</dbReference>
<evidence type="ECO:0000256" key="1">
    <source>
        <dbReference type="PROSITE-ProRule" id="PRU00042"/>
    </source>
</evidence>
<keyword evidence="1" id="KW-0479">Metal-binding</keyword>
<dbReference type="EMBL" id="BAABME010001940">
    <property type="protein sequence ID" value="GAA0152227.1"/>
    <property type="molecule type" value="Genomic_DNA"/>
</dbReference>
<dbReference type="SUPFAM" id="SSF57667">
    <property type="entry name" value="beta-beta-alpha zinc fingers"/>
    <property type="match status" value="1"/>
</dbReference>
<dbReference type="AlphaFoldDB" id="A0AAV3PKE5"/>
<dbReference type="PANTHER" id="PTHR46869">
    <property type="entry name" value="C2H2-LIKE ZINC FINGER PROTEIN"/>
    <property type="match status" value="1"/>
</dbReference>
<sequence length="221" mass="24840">MQSLLDGGAKFSEKEANFEEHGCHISQNYGIRENPKKTLRVVDQNFPLPQDNVCKQCGKVFQSMKALCGHMAFHSERKIVMDNDFGTEFEEKKPRSKKKNGKRCKRISTTKSSSYALANASSSVTEIDEKDQEEIAICLMMISRGYTSFKGGMNPVVEYCDNNSVVLETKSRSNGMRNIKKEGLKCVYNGDEVLGMYKTGDEKLNCSSSQENSDSGYFLDE</sequence>
<proteinExistence type="predicted"/>
<organism evidence="3 4">
    <name type="scientific">Lithospermum erythrorhizon</name>
    <name type="common">Purple gromwell</name>
    <name type="synonym">Lithospermum officinale var. erythrorhizon</name>
    <dbReference type="NCBI Taxonomy" id="34254"/>
    <lineage>
        <taxon>Eukaryota</taxon>
        <taxon>Viridiplantae</taxon>
        <taxon>Streptophyta</taxon>
        <taxon>Embryophyta</taxon>
        <taxon>Tracheophyta</taxon>
        <taxon>Spermatophyta</taxon>
        <taxon>Magnoliopsida</taxon>
        <taxon>eudicotyledons</taxon>
        <taxon>Gunneridae</taxon>
        <taxon>Pentapetalae</taxon>
        <taxon>asterids</taxon>
        <taxon>lamiids</taxon>
        <taxon>Boraginales</taxon>
        <taxon>Boraginaceae</taxon>
        <taxon>Boraginoideae</taxon>
        <taxon>Lithospermeae</taxon>
        <taxon>Lithospermum</taxon>
    </lineage>
</organism>
<feature type="domain" description="C2H2-type" evidence="2">
    <location>
        <begin position="52"/>
        <end position="79"/>
    </location>
</feature>
<keyword evidence="1" id="KW-0862">Zinc</keyword>
<accession>A0AAV3PKE5</accession>
<keyword evidence="1" id="KW-0863">Zinc-finger</keyword>
<dbReference type="GO" id="GO:0008270">
    <property type="term" value="F:zinc ion binding"/>
    <property type="evidence" value="ECO:0007669"/>
    <property type="project" value="UniProtKB-KW"/>
</dbReference>
<dbReference type="Proteomes" id="UP001454036">
    <property type="component" value="Unassembled WGS sequence"/>
</dbReference>
<evidence type="ECO:0000313" key="4">
    <source>
        <dbReference type="Proteomes" id="UP001454036"/>
    </source>
</evidence>
<dbReference type="InterPro" id="IPR013087">
    <property type="entry name" value="Znf_C2H2_type"/>
</dbReference>
<comment type="caution">
    <text evidence="3">The sequence shown here is derived from an EMBL/GenBank/DDBJ whole genome shotgun (WGS) entry which is preliminary data.</text>
</comment>
<evidence type="ECO:0000259" key="2">
    <source>
        <dbReference type="PROSITE" id="PS50157"/>
    </source>
</evidence>
<dbReference type="PANTHER" id="PTHR46869:SF1">
    <property type="entry name" value="C2H2-LIKE ZINC FINGER PROTEIN"/>
    <property type="match status" value="1"/>
</dbReference>
<protein>
    <recommendedName>
        <fullName evidence="2">C2H2-type domain-containing protein</fullName>
    </recommendedName>
</protein>
<evidence type="ECO:0000313" key="3">
    <source>
        <dbReference type="EMBL" id="GAA0152227.1"/>
    </source>
</evidence>
<gene>
    <name evidence="3" type="ORF">LIER_10759</name>
</gene>
<reference evidence="3 4" key="1">
    <citation type="submission" date="2024-01" db="EMBL/GenBank/DDBJ databases">
        <title>The complete chloroplast genome sequence of Lithospermum erythrorhizon: insights into the phylogenetic relationship among Boraginaceae species and the maternal lineages of purple gromwells.</title>
        <authorList>
            <person name="Okada T."/>
            <person name="Watanabe K."/>
        </authorList>
    </citation>
    <scope>NUCLEOTIDE SEQUENCE [LARGE SCALE GENOMIC DNA]</scope>
</reference>
<dbReference type="PROSITE" id="PS50157">
    <property type="entry name" value="ZINC_FINGER_C2H2_2"/>
    <property type="match status" value="1"/>
</dbReference>
<dbReference type="InterPro" id="IPR036236">
    <property type="entry name" value="Znf_C2H2_sf"/>
</dbReference>
<keyword evidence="4" id="KW-1185">Reference proteome</keyword>
<dbReference type="Pfam" id="PF13912">
    <property type="entry name" value="zf-C2H2_6"/>
    <property type="match status" value="1"/>
</dbReference>